<evidence type="ECO:0000313" key="1">
    <source>
        <dbReference type="EMBL" id="CAJ1060620.1"/>
    </source>
</evidence>
<accession>A0AAV1FHV1</accession>
<name>A0AAV1FHV1_XYRNO</name>
<proteinExistence type="predicted"/>
<dbReference type="EMBL" id="OY660870">
    <property type="protein sequence ID" value="CAJ1060620.1"/>
    <property type="molecule type" value="Genomic_DNA"/>
</dbReference>
<evidence type="ECO:0008006" key="3">
    <source>
        <dbReference type="Google" id="ProtNLM"/>
    </source>
</evidence>
<dbReference type="Proteomes" id="UP001178508">
    <property type="component" value="Chromosome 7"/>
</dbReference>
<gene>
    <name evidence="1" type="ORF">XNOV1_A027138</name>
</gene>
<reference evidence="1" key="1">
    <citation type="submission" date="2023-08" db="EMBL/GenBank/DDBJ databases">
        <authorList>
            <person name="Alioto T."/>
            <person name="Alioto T."/>
            <person name="Gomez Garrido J."/>
        </authorList>
    </citation>
    <scope>NUCLEOTIDE SEQUENCE</scope>
</reference>
<evidence type="ECO:0000313" key="2">
    <source>
        <dbReference type="Proteomes" id="UP001178508"/>
    </source>
</evidence>
<keyword evidence="2" id="KW-1185">Reference proteome</keyword>
<protein>
    <recommendedName>
        <fullName evidence="3">Secreted protein</fullName>
    </recommendedName>
</protein>
<dbReference type="AlphaFoldDB" id="A0AAV1FHV1"/>
<organism evidence="1 2">
    <name type="scientific">Xyrichtys novacula</name>
    <name type="common">Pearly razorfish</name>
    <name type="synonym">Hemipteronotus novacula</name>
    <dbReference type="NCBI Taxonomy" id="13765"/>
    <lineage>
        <taxon>Eukaryota</taxon>
        <taxon>Metazoa</taxon>
        <taxon>Chordata</taxon>
        <taxon>Craniata</taxon>
        <taxon>Vertebrata</taxon>
        <taxon>Euteleostomi</taxon>
        <taxon>Actinopterygii</taxon>
        <taxon>Neopterygii</taxon>
        <taxon>Teleostei</taxon>
        <taxon>Neoteleostei</taxon>
        <taxon>Acanthomorphata</taxon>
        <taxon>Eupercaria</taxon>
        <taxon>Labriformes</taxon>
        <taxon>Labridae</taxon>
        <taxon>Xyrichtys</taxon>
    </lineage>
</organism>
<sequence length="126" mass="13748">MKNKASLCCGVFLAHWTIAVGVGGASVNTTAASALSLLVAPLQAAWLLGGNKPSFNFLFYAFIHAFRLNARDVDKWLNLFTKLCNAIHVLKRGVCNSNSSLYFKRINGTSCNRDKGIRICSAHMKV</sequence>